<evidence type="ECO:0000313" key="3">
    <source>
        <dbReference type="Proteomes" id="UP000030762"/>
    </source>
</evidence>
<dbReference type="GeneID" id="19950865"/>
<gene>
    <name evidence="2" type="ORF">SDRG_10138</name>
</gene>
<organism evidence="2 3">
    <name type="scientific">Saprolegnia diclina (strain VS20)</name>
    <dbReference type="NCBI Taxonomy" id="1156394"/>
    <lineage>
        <taxon>Eukaryota</taxon>
        <taxon>Sar</taxon>
        <taxon>Stramenopiles</taxon>
        <taxon>Oomycota</taxon>
        <taxon>Saprolegniomycetes</taxon>
        <taxon>Saprolegniales</taxon>
        <taxon>Saprolegniaceae</taxon>
        <taxon>Saprolegnia</taxon>
    </lineage>
</organism>
<dbReference type="AlphaFoldDB" id="T0Q3I6"/>
<dbReference type="GO" id="GO:0035091">
    <property type="term" value="F:phosphatidylinositol binding"/>
    <property type="evidence" value="ECO:0007669"/>
    <property type="project" value="InterPro"/>
</dbReference>
<reference evidence="2 3" key="1">
    <citation type="submission" date="2012-04" db="EMBL/GenBank/DDBJ databases">
        <title>The Genome Sequence of Saprolegnia declina VS20.</title>
        <authorList>
            <consortium name="The Broad Institute Genome Sequencing Platform"/>
            <person name="Russ C."/>
            <person name="Nusbaum C."/>
            <person name="Tyler B."/>
            <person name="van West P."/>
            <person name="Dieguez-Uribeondo J."/>
            <person name="de Bruijn I."/>
            <person name="Tripathy S."/>
            <person name="Jiang R."/>
            <person name="Young S.K."/>
            <person name="Zeng Q."/>
            <person name="Gargeya S."/>
            <person name="Fitzgerald M."/>
            <person name="Haas B."/>
            <person name="Abouelleil A."/>
            <person name="Alvarado L."/>
            <person name="Arachchi H.M."/>
            <person name="Berlin A."/>
            <person name="Chapman S.B."/>
            <person name="Goldberg J."/>
            <person name="Griggs A."/>
            <person name="Gujja S."/>
            <person name="Hansen M."/>
            <person name="Howarth C."/>
            <person name="Imamovic A."/>
            <person name="Larimer J."/>
            <person name="McCowen C."/>
            <person name="Montmayeur A."/>
            <person name="Murphy C."/>
            <person name="Neiman D."/>
            <person name="Pearson M."/>
            <person name="Priest M."/>
            <person name="Roberts A."/>
            <person name="Saif S."/>
            <person name="Shea T."/>
            <person name="Sisk P."/>
            <person name="Sykes S."/>
            <person name="Wortman J."/>
            <person name="Nusbaum C."/>
            <person name="Birren B."/>
        </authorList>
    </citation>
    <scope>NUCLEOTIDE SEQUENCE [LARGE SCALE GENOMIC DNA]</scope>
    <source>
        <strain evidence="2 3">VS20</strain>
    </source>
</reference>
<dbReference type="SUPFAM" id="SSF64268">
    <property type="entry name" value="PX domain"/>
    <property type="match status" value="1"/>
</dbReference>
<dbReference type="OMA" id="NLHARCL"/>
<protein>
    <recommendedName>
        <fullName evidence="4">PX domain-containing protein</fullName>
    </recommendedName>
</protein>
<proteinExistence type="predicted"/>
<dbReference type="InParanoid" id="T0Q3I6"/>
<evidence type="ECO:0008006" key="4">
    <source>
        <dbReference type="Google" id="ProtNLM"/>
    </source>
</evidence>
<dbReference type="OrthoDB" id="10277202at2759"/>
<name>T0Q3I6_SAPDV</name>
<dbReference type="InterPro" id="IPR036871">
    <property type="entry name" value="PX_dom_sf"/>
</dbReference>
<accession>T0Q3I6</accession>
<sequence length="192" mass="21570">MSGPHRLSLADALEEPAPRLFAVAVNVLSGTPTRYVFLVAFHGHAPWRLVARYSAVRAFRNRLRSLTHKAPCPSPQDPLLSLLEFEFPSRRPFALASPQVLRERRDLLETFATKLLNLHARCLQNGRGSCPIADEIRTFFGMDHATDGQLQAHRYRQNSRLSPRGHSPRHASPMFHCVSPSPKVIVLGHEVT</sequence>
<evidence type="ECO:0000256" key="1">
    <source>
        <dbReference type="SAM" id="MobiDB-lite"/>
    </source>
</evidence>
<dbReference type="Proteomes" id="UP000030762">
    <property type="component" value="Unassembled WGS sequence"/>
</dbReference>
<feature type="region of interest" description="Disordered" evidence="1">
    <location>
        <begin position="156"/>
        <end position="176"/>
    </location>
</feature>
<dbReference type="EMBL" id="JH767164">
    <property type="protein sequence ID" value="EQC32394.1"/>
    <property type="molecule type" value="Genomic_DNA"/>
</dbReference>
<dbReference type="Gene3D" id="3.30.1520.10">
    <property type="entry name" value="Phox-like domain"/>
    <property type="match status" value="1"/>
</dbReference>
<dbReference type="VEuPathDB" id="FungiDB:SDRG_10138"/>
<dbReference type="RefSeq" id="XP_008614335.1">
    <property type="nucleotide sequence ID" value="XM_008616113.1"/>
</dbReference>
<evidence type="ECO:0000313" key="2">
    <source>
        <dbReference type="EMBL" id="EQC32394.1"/>
    </source>
</evidence>
<dbReference type="CDD" id="cd06093">
    <property type="entry name" value="PX_domain"/>
    <property type="match status" value="1"/>
</dbReference>
<keyword evidence="3" id="KW-1185">Reference proteome</keyword>